<evidence type="ECO:0000313" key="7">
    <source>
        <dbReference type="Proteomes" id="UP000270296"/>
    </source>
</evidence>
<protein>
    <submittedName>
        <fullName evidence="8">ATP-grasp domain-containing protein</fullName>
    </submittedName>
</protein>
<dbReference type="SMART" id="SM01209">
    <property type="entry name" value="GARS_A"/>
    <property type="match status" value="1"/>
</dbReference>
<dbReference type="Proteomes" id="UP000270296">
    <property type="component" value="Unassembled WGS sequence"/>
</dbReference>
<keyword evidence="1" id="KW-0436">Ligase</keyword>
<keyword evidence="3 4" id="KW-0067">ATP-binding</keyword>
<keyword evidence="2 4" id="KW-0547">Nucleotide-binding</keyword>
<evidence type="ECO:0000256" key="3">
    <source>
        <dbReference type="ARBA" id="ARBA00022840"/>
    </source>
</evidence>
<evidence type="ECO:0000313" key="6">
    <source>
        <dbReference type="EMBL" id="VDP50380.1"/>
    </source>
</evidence>
<evidence type="ECO:0000256" key="2">
    <source>
        <dbReference type="ARBA" id="ARBA00022741"/>
    </source>
</evidence>
<dbReference type="GO" id="GO:0046872">
    <property type="term" value="F:metal ion binding"/>
    <property type="evidence" value="ECO:0007669"/>
    <property type="project" value="InterPro"/>
</dbReference>
<evidence type="ECO:0000259" key="5">
    <source>
        <dbReference type="PROSITE" id="PS50975"/>
    </source>
</evidence>
<dbReference type="OrthoDB" id="2018833at2759"/>
<dbReference type="GO" id="GO:0004637">
    <property type="term" value="F:phosphoribosylamine-glycine ligase activity"/>
    <property type="evidence" value="ECO:0007669"/>
    <property type="project" value="InterPro"/>
</dbReference>
<evidence type="ECO:0000313" key="8">
    <source>
        <dbReference type="WBParaSite" id="SBAD_0001303701-mRNA-1"/>
    </source>
</evidence>
<dbReference type="Pfam" id="PF01071">
    <property type="entry name" value="GARS_A"/>
    <property type="match status" value="1"/>
</dbReference>
<dbReference type="InterPro" id="IPR000115">
    <property type="entry name" value="PRibGlycinamide_synth"/>
</dbReference>
<reference evidence="8" key="1">
    <citation type="submission" date="2016-06" db="UniProtKB">
        <authorList>
            <consortium name="WormBaseParasite"/>
        </authorList>
    </citation>
    <scope>IDENTIFICATION</scope>
</reference>
<dbReference type="GO" id="GO:0009113">
    <property type="term" value="P:purine nucleobase biosynthetic process"/>
    <property type="evidence" value="ECO:0007669"/>
    <property type="project" value="InterPro"/>
</dbReference>
<dbReference type="InterPro" id="IPR011761">
    <property type="entry name" value="ATP-grasp"/>
</dbReference>
<dbReference type="PANTHER" id="PTHR43472:SF1">
    <property type="entry name" value="PHOSPHORIBOSYLAMINE--GLYCINE LIGASE, CHLOROPLASTIC"/>
    <property type="match status" value="1"/>
</dbReference>
<sequence>MMPFSQDYKRLNDFDQGPNTGGMGAICPYLHLKERETEFIKQGIMQKVIDGLKSRGIIYKGVLYAGLMFTEEGMKVLEFNCRFGDPECEVVLPLLRTDLYDICYNCAKGSLRSVEISWATNEFACATMMISKGYPGHYEIGYPIVGMHISAMTKIVTINDLFLTPSTTCLIFDLF</sequence>
<dbReference type="EMBL" id="UZAM01018341">
    <property type="protein sequence ID" value="VDP50380.1"/>
    <property type="molecule type" value="Genomic_DNA"/>
</dbReference>
<reference evidence="6 7" key="2">
    <citation type="submission" date="2018-11" db="EMBL/GenBank/DDBJ databases">
        <authorList>
            <consortium name="Pathogen Informatics"/>
        </authorList>
    </citation>
    <scope>NUCLEOTIDE SEQUENCE [LARGE SCALE GENOMIC DNA]</scope>
</reference>
<dbReference type="PROSITE" id="PS50975">
    <property type="entry name" value="ATP_GRASP"/>
    <property type="match status" value="1"/>
</dbReference>
<evidence type="ECO:0000256" key="1">
    <source>
        <dbReference type="ARBA" id="ARBA00022598"/>
    </source>
</evidence>
<dbReference type="InterPro" id="IPR020561">
    <property type="entry name" value="PRibGlycinamid_synth_ATP-grasp"/>
</dbReference>
<keyword evidence="7" id="KW-1185">Reference proteome</keyword>
<dbReference type="PROSITE" id="PS00184">
    <property type="entry name" value="GARS"/>
    <property type="match status" value="1"/>
</dbReference>
<dbReference type="WBParaSite" id="SBAD_0001303701-mRNA-1">
    <property type="protein sequence ID" value="SBAD_0001303701-mRNA-1"/>
    <property type="gene ID" value="SBAD_0001303701"/>
</dbReference>
<dbReference type="PANTHER" id="PTHR43472">
    <property type="entry name" value="PHOSPHORIBOSYLAMINE--GLYCINE LIGASE"/>
    <property type="match status" value="1"/>
</dbReference>
<dbReference type="AlphaFoldDB" id="A0A183J9S9"/>
<dbReference type="InterPro" id="IPR020559">
    <property type="entry name" value="PRibGlycinamide_synth_CS"/>
</dbReference>
<dbReference type="Gene3D" id="3.30.470.20">
    <property type="entry name" value="ATP-grasp fold, B domain"/>
    <property type="match status" value="1"/>
</dbReference>
<dbReference type="SUPFAM" id="SSF56059">
    <property type="entry name" value="Glutathione synthetase ATP-binding domain-like"/>
    <property type="match status" value="1"/>
</dbReference>
<proteinExistence type="predicted"/>
<organism evidence="8">
    <name type="scientific">Soboliphyme baturini</name>
    <dbReference type="NCBI Taxonomy" id="241478"/>
    <lineage>
        <taxon>Eukaryota</taxon>
        <taxon>Metazoa</taxon>
        <taxon>Ecdysozoa</taxon>
        <taxon>Nematoda</taxon>
        <taxon>Enoplea</taxon>
        <taxon>Dorylaimia</taxon>
        <taxon>Dioctophymatida</taxon>
        <taxon>Dioctophymatoidea</taxon>
        <taxon>Soboliphymatidae</taxon>
        <taxon>Soboliphyme</taxon>
    </lineage>
</organism>
<dbReference type="GO" id="GO:0005524">
    <property type="term" value="F:ATP binding"/>
    <property type="evidence" value="ECO:0007669"/>
    <property type="project" value="UniProtKB-UniRule"/>
</dbReference>
<feature type="domain" description="ATP-grasp" evidence="5">
    <location>
        <begin position="44"/>
        <end position="108"/>
    </location>
</feature>
<accession>A0A183J9S9</accession>
<evidence type="ECO:0000256" key="4">
    <source>
        <dbReference type="PROSITE-ProRule" id="PRU00409"/>
    </source>
</evidence>
<name>A0A183J9S9_9BILA</name>
<gene>
    <name evidence="6" type="ORF">SBAD_LOCUS12627</name>
</gene>